<reference evidence="3" key="1">
    <citation type="submission" date="2022-11" db="UniProtKB">
        <authorList>
            <consortium name="WormBaseParasite"/>
        </authorList>
    </citation>
    <scope>IDENTIFICATION</scope>
</reference>
<dbReference type="WBParaSite" id="jg12482">
    <property type="protein sequence ID" value="jg12482"/>
    <property type="gene ID" value="jg12482"/>
</dbReference>
<keyword evidence="2" id="KW-1185">Reference proteome</keyword>
<evidence type="ECO:0000313" key="2">
    <source>
        <dbReference type="Proteomes" id="UP000887574"/>
    </source>
</evidence>
<dbReference type="AlphaFoldDB" id="A0A915CUD3"/>
<dbReference type="InterPro" id="IPR000156">
    <property type="entry name" value="Ran_bind_dom"/>
</dbReference>
<organism evidence="2 3">
    <name type="scientific">Ditylenchus dipsaci</name>
    <dbReference type="NCBI Taxonomy" id="166011"/>
    <lineage>
        <taxon>Eukaryota</taxon>
        <taxon>Metazoa</taxon>
        <taxon>Ecdysozoa</taxon>
        <taxon>Nematoda</taxon>
        <taxon>Chromadorea</taxon>
        <taxon>Rhabditida</taxon>
        <taxon>Tylenchina</taxon>
        <taxon>Tylenchomorpha</taxon>
        <taxon>Sphaerularioidea</taxon>
        <taxon>Anguinidae</taxon>
        <taxon>Anguininae</taxon>
        <taxon>Ditylenchus</taxon>
    </lineage>
</organism>
<name>A0A915CUD3_9BILA</name>
<accession>A0A915CUD3</accession>
<dbReference type="PROSITE" id="PS50196">
    <property type="entry name" value="RANBD1"/>
    <property type="match status" value="1"/>
</dbReference>
<protein>
    <submittedName>
        <fullName evidence="3">RanBD1 domain-containing protein</fullName>
    </submittedName>
</protein>
<dbReference type="Proteomes" id="UP000887574">
    <property type="component" value="Unplaced"/>
</dbReference>
<dbReference type="Gene3D" id="2.30.29.30">
    <property type="entry name" value="Pleckstrin-homology domain (PH domain)/Phosphotyrosine-binding domain (PTB)"/>
    <property type="match status" value="1"/>
</dbReference>
<feature type="domain" description="RanBD1" evidence="1">
    <location>
        <begin position="154"/>
        <end position="185"/>
    </location>
</feature>
<sequence>MMRTKKLKNCANIDFELVIPLPDLMEVKTAKRMKSLLRGLSLIQIEIGQSTTNSHPWYSCAVIIFRSCEPTSRYIQPGLSSRKTIIQRSTDEFKRTADVATELNTNMGKRELSTTILTSLFIGIKREIVHPKEISVEQLDDEDEEAEEFVPNIDFELVIPLPDLMEVKTGEEDEKVSFVGSCRLH</sequence>
<dbReference type="InterPro" id="IPR011993">
    <property type="entry name" value="PH-like_dom_sf"/>
</dbReference>
<evidence type="ECO:0000313" key="3">
    <source>
        <dbReference type="WBParaSite" id="jg12482"/>
    </source>
</evidence>
<evidence type="ECO:0000259" key="1">
    <source>
        <dbReference type="PROSITE" id="PS50196"/>
    </source>
</evidence>
<proteinExistence type="predicted"/>